<evidence type="ECO:0000313" key="2">
    <source>
        <dbReference type="EMBL" id="KAK5704887.1"/>
    </source>
</evidence>
<feature type="compositionally biased region" description="Low complexity" evidence="1">
    <location>
        <begin position="22"/>
        <end position="38"/>
    </location>
</feature>
<reference evidence="2" key="1">
    <citation type="submission" date="2023-08" db="EMBL/GenBank/DDBJ databases">
        <title>Black Yeasts Isolated from many extreme environments.</title>
        <authorList>
            <person name="Coleine C."/>
            <person name="Stajich J.E."/>
            <person name="Selbmann L."/>
        </authorList>
    </citation>
    <scope>NUCLEOTIDE SEQUENCE</scope>
    <source>
        <strain evidence="2">CCFEE 5810</strain>
    </source>
</reference>
<feature type="region of interest" description="Disordered" evidence="1">
    <location>
        <begin position="1"/>
        <end position="81"/>
    </location>
</feature>
<gene>
    <name evidence="2" type="ORF">LTR97_001998</name>
</gene>
<dbReference type="EMBL" id="JAVRQU010000003">
    <property type="protein sequence ID" value="KAK5704887.1"/>
    <property type="molecule type" value="Genomic_DNA"/>
</dbReference>
<dbReference type="AlphaFoldDB" id="A0AAN7WGX9"/>
<protein>
    <submittedName>
        <fullName evidence="2">Uncharacterized protein</fullName>
    </submittedName>
</protein>
<feature type="compositionally biased region" description="Acidic residues" evidence="1">
    <location>
        <begin position="125"/>
        <end position="136"/>
    </location>
</feature>
<evidence type="ECO:0000256" key="1">
    <source>
        <dbReference type="SAM" id="MobiDB-lite"/>
    </source>
</evidence>
<sequence length="282" mass="31300">MGNGQPFSQNQNITRWFKKARPAPAVPAALPPTAVASPQTPASSFRRHPTLISSSSSSQPPPLKRQKTESTPAVVGGSSDNDDEAFVIMVDCPCCEYKVEEKHINDHLKICRGFAESGMPEFVEKEELEGSSIEEQESVKQEPDSFSTQEEENVSHKDEEADEEDIRLREAVLNRTQVLGLGHFLVDNSQPDVPQSPTGDKLSFLSVLTHMLNVQYIILDKLEHDTAVGKAWRAQGGLVPKGPGVTREDMFRFIHRMPPGDLAAWALRHMSEKLVEVYDSLL</sequence>
<dbReference type="Proteomes" id="UP001310594">
    <property type="component" value="Unassembled WGS sequence"/>
</dbReference>
<evidence type="ECO:0000313" key="3">
    <source>
        <dbReference type="Proteomes" id="UP001310594"/>
    </source>
</evidence>
<name>A0AAN7WGX9_9PEZI</name>
<proteinExistence type="predicted"/>
<comment type="caution">
    <text evidence="2">The sequence shown here is derived from an EMBL/GenBank/DDBJ whole genome shotgun (WGS) entry which is preliminary data.</text>
</comment>
<feature type="region of interest" description="Disordered" evidence="1">
    <location>
        <begin position="125"/>
        <end position="164"/>
    </location>
</feature>
<organism evidence="2 3">
    <name type="scientific">Elasticomyces elasticus</name>
    <dbReference type="NCBI Taxonomy" id="574655"/>
    <lineage>
        <taxon>Eukaryota</taxon>
        <taxon>Fungi</taxon>
        <taxon>Dikarya</taxon>
        <taxon>Ascomycota</taxon>
        <taxon>Pezizomycotina</taxon>
        <taxon>Dothideomycetes</taxon>
        <taxon>Dothideomycetidae</taxon>
        <taxon>Mycosphaerellales</taxon>
        <taxon>Teratosphaeriaceae</taxon>
        <taxon>Elasticomyces</taxon>
    </lineage>
</organism>
<accession>A0AAN7WGX9</accession>
<feature type="compositionally biased region" description="Polar residues" evidence="1">
    <location>
        <begin position="1"/>
        <end position="14"/>
    </location>
</feature>